<comment type="subcellular location">
    <subcellularLocation>
        <location evidence="1">Cell membrane</location>
        <topology evidence="1">Multi-pass membrane protein</topology>
    </subcellularLocation>
</comment>
<evidence type="ECO:0000256" key="6">
    <source>
        <dbReference type="SAM" id="Phobius"/>
    </source>
</evidence>
<dbReference type="Proteomes" id="UP000460298">
    <property type="component" value="Unassembled WGS sequence"/>
</dbReference>
<evidence type="ECO:0008006" key="9">
    <source>
        <dbReference type="Google" id="ProtNLM"/>
    </source>
</evidence>
<dbReference type="GO" id="GO:0005886">
    <property type="term" value="C:plasma membrane"/>
    <property type="evidence" value="ECO:0007669"/>
    <property type="project" value="UniProtKB-SubCell"/>
</dbReference>
<dbReference type="SUPFAM" id="SSF103481">
    <property type="entry name" value="Multidrug resistance efflux transporter EmrE"/>
    <property type="match status" value="1"/>
</dbReference>
<reference evidence="7 8" key="1">
    <citation type="submission" date="2019-10" db="EMBL/GenBank/DDBJ databases">
        <title>Extracellular Electron Transfer in a Candidatus Methanoperedens spp. Enrichment Culture.</title>
        <authorList>
            <person name="Berger S."/>
            <person name="Rangel Shaw D."/>
            <person name="Berben T."/>
            <person name="In 'T Zandt M."/>
            <person name="Frank J."/>
            <person name="Reimann J."/>
            <person name="Jetten M.S.M."/>
            <person name="Welte C.U."/>
        </authorList>
    </citation>
    <scope>NUCLEOTIDE SEQUENCE [LARGE SCALE GENOMIC DNA]</scope>
    <source>
        <strain evidence="7">SB12</strain>
    </source>
</reference>
<feature type="transmembrane region" description="Helical" evidence="6">
    <location>
        <begin position="41"/>
        <end position="65"/>
    </location>
</feature>
<evidence type="ECO:0000313" key="7">
    <source>
        <dbReference type="EMBL" id="KAB2933637.1"/>
    </source>
</evidence>
<keyword evidence="5 6" id="KW-0472">Membrane</keyword>
<dbReference type="GO" id="GO:0022857">
    <property type="term" value="F:transmembrane transporter activity"/>
    <property type="evidence" value="ECO:0007669"/>
    <property type="project" value="InterPro"/>
</dbReference>
<evidence type="ECO:0000256" key="4">
    <source>
        <dbReference type="ARBA" id="ARBA00022989"/>
    </source>
</evidence>
<proteinExistence type="predicted"/>
<keyword evidence="4 6" id="KW-1133">Transmembrane helix</keyword>
<gene>
    <name evidence="7" type="ORF">F9K24_07285</name>
</gene>
<dbReference type="EMBL" id="WBUI01000005">
    <property type="protein sequence ID" value="KAB2933637.1"/>
    <property type="molecule type" value="Genomic_DNA"/>
</dbReference>
<dbReference type="InterPro" id="IPR037185">
    <property type="entry name" value="EmrE-like"/>
</dbReference>
<sequence>MTSYFYVFLTIALTVYGQLVVKWRMSTKGLLPDQFPEKILFLVGMLLDPWILSVFAAAAIAAFSWMAAMTKLPIGQAYPFVSITFPAVVLLGAFFFNEPISIIRILALLLIVLGVALNSQG</sequence>
<comment type="caution">
    <text evidence="7">The sequence shown here is derived from an EMBL/GenBank/DDBJ whole genome shotgun (WGS) entry which is preliminary data.</text>
</comment>
<evidence type="ECO:0000256" key="2">
    <source>
        <dbReference type="ARBA" id="ARBA00022475"/>
    </source>
</evidence>
<dbReference type="InterPro" id="IPR000390">
    <property type="entry name" value="Small_drug/metabolite_transptr"/>
</dbReference>
<feature type="transmembrane region" description="Helical" evidence="6">
    <location>
        <begin position="102"/>
        <end position="119"/>
    </location>
</feature>
<keyword evidence="2" id="KW-1003">Cell membrane</keyword>
<evidence type="ECO:0000256" key="1">
    <source>
        <dbReference type="ARBA" id="ARBA00004651"/>
    </source>
</evidence>
<dbReference type="AlphaFoldDB" id="A0A833H2Y2"/>
<name>A0A833H2Y2_9LEPT</name>
<keyword evidence="3 6" id="KW-0812">Transmembrane</keyword>
<feature type="transmembrane region" description="Helical" evidence="6">
    <location>
        <begin position="77"/>
        <end position="96"/>
    </location>
</feature>
<evidence type="ECO:0000256" key="5">
    <source>
        <dbReference type="ARBA" id="ARBA00023136"/>
    </source>
</evidence>
<organism evidence="7 8">
    <name type="scientific">Leptonema illini</name>
    <dbReference type="NCBI Taxonomy" id="183"/>
    <lineage>
        <taxon>Bacteria</taxon>
        <taxon>Pseudomonadati</taxon>
        <taxon>Spirochaetota</taxon>
        <taxon>Spirochaetia</taxon>
        <taxon>Leptospirales</taxon>
        <taxon>Leptospiraceae</taxon>
        <taxon>Leptonema</taxon>
    </lineage>
</organism>
<evidence type="ECO:0000256" key="3">
    <source>
        <dbReference type="ARBA" id="ARBA00022692"/>
    </source>
</evidence>
<accession>A0A833H2Y2</accession>
<evidence type="ECO:0000313" key="8">
    <source>
        <dbReference type="Proteomes" id="UP000460298"/>
    </source>
</evidence>
<protein>
    <recommendedName>
        <fullName evidence="9">EamA domain-containing protein</fullName>
    </recommendedName>
</protein>
<dbReference type="PANTHER" id="PTHR30561">
    <property type="entry name" value="SMR FAMILY PROTON-DEPENDENT DRUG EFFLUX TRANSPORTER SUGE"/>
    <property type="match status" value="1"/>
</dbReference>
<dbReference type="PANTHER" id="PTHR30561:SF9">
    <property type="entry name" value="4-AMINO-4-DEOXY-L-ARABINOSE-PHOSPHOUNDECAPRENOL FLIPPASE SUBUNIT ARNF-RELATED"/>
    <property type="match status" value="1"/>
</dbReference>
<dbReference type="Gene3D" id="1.10.3730.20">
    <property type="match status" value="1"/>
</dbReference>